<feature type="domain" description="HTH rpiR-type" evidence="1">
    <location>
        <begin position="2"/>
        <end position="78"/>
    </location>
</feature>
<accession>A0A5A9W439</accession>
<dbReference type="InterPro" id="IPR036388">
    <property type="entry name" value="WH-like_DNA-bd_sf"/>
</dbReference>
<dbReference type="PROSITE" id="PS51071">
    <property type="entry name" value="HTH_RPIR"/>
    <property type="match status" value="1"/>
</dbReference>
<evidence type="ECO:0000313" key="2">
    <source>
        <dbReference type="EMBL" id="KAA0875273.1"/>
    </source>
</evidence>
<evidence type="ECO:0000313" key="3">
    <source>
        <dbReference type="Proteomes" id="UP000325302"/>
    </source>
</evidence>
<dbReference type="GO" id="GO:1901135">
    <property type="term" value="P:carbohydrate derivative metabolic process"/>
    <property type="evidence" value="ECO:0007669"/>
    <property type="project" value="InterPro"/>
</dbReference>
<proteinExistence type="predicted"/>
<gene>
    <name evidence="2" type="ORF">E1H14_04555</name>
</gene>
<comment type="caution">
    <text evidence="2">The sequence shown here is derived from an EMBL/GenBank/DDBJ whole genome shotgun (WGS) entry which is preliminary data.</text>
</comment>
<dbReference type="Proteomes" id="UP000325302">
    <property type="component" value="Unassembled WGS sequence"/>
</dbReference>
<name>A0A5A9W439_9GAMM</name>
<dbReference type="SUPFAM" id="SSF46689">
    <property type="entry name" value="Homeodomain-like"/>
    <property type="match status" value="1"/>
</dbReference>
<dbReference type="RefSeq" id="WP_149390281.1">
    <property type="nucleotide sequence ID" value="NZ_SMRS01000003.1"/>
</dbReference>
<dbReference type="GO" id="GO:0003677">
    <property type="term" value="F:DNA binding"/>
    <property type="evidence" value="ECO:0007669"/>
    <property type="project" value="InterPro"/>
</dbReference>
<reference evidence="2 3" key="1">
    <citation type="submission" date="2019-03" db="EMBL/GenBank/DDBJ databases">
        <title>Nitrincola sp. nov. isolated from an Indian soda lake.</title>
        <authorList>
            <person name="Joshi A."/>
            <person name="Thite S.V."/>
            <person name="Joseph N."/>
            <person name="Dhotre D."/>
            <person name="Moorthy M."/>
            <person name="Shouche Y.S."/>
        </authorList>
    </citation>
    <scope>NUCLEOTIDE SEQUENCE [LARGE SCALE GENOMIC DNA]</scope>
    <source>
        <strain evidence="2 3">MEB193</strain>
    </source>
</reference>
<dbReference type="SUPFAM" id="SSF53697">
    <property type="entry name" value="SIS domain"/>
    <property type="match status" value="1"/>
</dbReference>
<dbReference type="PANTHER" id="PTHR30514:SF18">
    <property type="entry name" value="RPIR-FAMILY TRANSCRIPTIONAL REGULATOR"/>
    <property type="match status" value="1"/>
</dbReference>
<dbReference type="OrthoDB" id="3237351at2"/>
<dbReference type="InterPro" id="IPR001347">
    <property type="entry name" value="SIS_dom"/>
</dbReference>
<protein>
    <submittedName>
        <fullName evidence="2">MurR/RpiR family transcriptional regulator</fullName>
    </submittedName>
</protein>
<sequence>MTALRERIRQEYEALTASERRIAAFLIDHLEDLTSYNSVEISQLCQTSKATVSRLIKRLGYSNFRAMRDAMRQLRQQGVPLANRQVTHTSGLIQRHFEQEKENLALWQQALPAHHLHVLTEHLSRARQIGVMGLRNSYPLALHLRQQLQQVRGQVHLLPQPGQTLAEEFLNYSPDDLLIVFGFHRRPSLFPKLIQAIQKQEIPWALCTETGTQLARFKPDYLIELPLDSVSAFDSYALPMSLISLLANQLLHQNLESGRARIHDSNALFDLTDELDLSL</sequence>
<dbReference type="InterPro" id="IPR000281">
    <property type="entry name" value="HTH_RpiR"/>
</dbReference>
<dbReference type="Gene3D" id="3.40.50.10490">
    <property type="entry name" value="Glucose-6-phosphate isomerase like protein, domain 1"/>
    <property type="match status" value="1"/>
</dbReference>
<keyword evidence="3" id="KW-1185">Reference proteome</keyword>
<dbReference type="PANTHER" id="PTHR30514">
    <property type="entry name" value="GLUCOKINASE"/>
    <property type="match status" value="1"/>
</dbReference>
<organism evidence="2 3">
    <name type="scientific">Nitrincola tapanii</name>
    <dbReference type="NCBI Taxonomy" id="1708751"/>
    <lineage>
        <taxon>Bacteria</taxon>
        <taxon>Pseudomonadati</taxon>
        <taxon>Pseudomonadota</taxon>
        <taxon>Gammaproteobacteria</taxon>
        <taxon>Oceanospirillales</taxon>
        <taxon>Oceanospirillaceae</taxon>
        <taxon>Nitrincola</taxon>
    </lineage>
</organism>
<dbReference type="AlphaFoldDB" id="A0A5A9W439"/>
<dbReference type="GO" id="GO:0097367">
    <property type="term" value="F:carbohydrate derivative binding"/>
    <property type="evidence" value="ECO:0007669"/>
    <property type="project" value="InterPro"/>
</dbReference>
<dbReference type="Pfam" id="PF01418">
    <property type="entry name" value="HTH_6"/>
    <property type="match status" value="1"/>
</dbReference>
<evidence type="ECO:0000259" key="1">
    <source>
        <dbReference type="PROSITE" id="PS51071"/>
    </source>
</evidence>
<dbReference type="GO" id="GO:0003700">
    <property type="term" value="F:DNA-binding transcription factor activity"/>
    <property type="evidence" value="ECO:0007669"/>
    <property type="project" value="InterPro"/>
</dbReference>
<dbReference type="InterPro" id="IPR047640">
    <property type="entry name" value="RpiR-like"/>
</dbReference>
<dbReference type="EMBL" id="SMRS01000003">
    <property type="protein sequence ID" value="KAA0875273.1"/>
    <property type="molecule type" value="Genomic_DNA"/>
</dbReference>
<dbReference type="InterPro" id="IPR009057">
    <property type="entry name" value="Homeodomain-like_sf"/>
</dbReference>
<dbReference type="InterPro" id="IPR046348">
    <property type="entry name" value="SIS_dom_sf"/>
</dbReference>
<dbReference type="Pfam" id="PF01380">
    <property type="entry name" value="SIS"/>
    <property type="match status" value="1"/>
</dbReference>
<dbReference type="Gene3D" id="1.10.10.10">
    <property type="entry name" value="Winged helix-like DNA-binding domain superfamily/Winged helix DNA-binding domain"/>
    <property type="match status" value="1"/>
</dbReference>